<dbReference type="Proteomes" id="UP000292702">
    <property type="component" value="Unassembled WGS sequence"/>
</dbReference>
<evidence type="ECO:0000313" key="3">
    <source>
        <dbReference type="EMBL" id="TCD61096.1"/>
    </source>
</evidence>
<feature type="compositionally biased region" description="Basic and acidic residues" evidence="1">
    <location>
        <begin position="229"/>
        <end position="249"/>
    </location>
</feature>
<name>A0A4R0R4G3_9APHY</name>
<feature type="chain" id="PRO_5020601844" evidence="2">
    <location>
        <begin position="22"/>
        <end position="256"/>
    </location>
</feature>
<dbReference type="EMBL" id="RWJN01000505">
    <property type="protein sequence ID" value="TCD61096.1"/>
    <property type="molecule type" value="Genomic_DNA"/>
</dbReference>
<organism evidence="3 4">
    <name type="scientific">Steccherinum ochraceum</name>
    <dbReference type="NCBI Taxonomy" id="92696"/>
    <lineage>
        <taxon>Eukaryota</taxon>
        <taxon>Fungi</taxon>
        <taxon>Dikarya</taxon>
        <taxon>Basidiomycota</taxon>
        <taxon>Agaricomycotina</taxon>
        <taxon>Agaricomycetes</taxon>
        <taxon>Polyporales</taxon>
        <taxon>Steccherinaceae</taxon>
        <taxon>Steccherinum</taxon>
    </lineage>
</organism>
<feature type="compositionally biased region" description="Basic and acidic residues" evidence="1">
    <location>
        <begin position="189"/>
        <end position="201"/>
    </location>
</feature>
<feature type="compositionally biased region" description="Basic residues" evidence="1">
    <location>
        <begin position="150"/>
        <end position="160"/>
    </location>
</feature>
<evidence type="ECO:0000256" key="1">
    <source>
        <dbReference type="SAM" id="MobiDB-lite"/>
    </source>
</evidence>
<gene>
    <name evidence="3" type="ORF">EIP91_009033</name>
</gene>
<keyword evidence="4" id="KW-1185">Reference proteome</keyword>
<feature type="region of interest" description="Disordered" evidence="1">
    <location>
        <begin position="131"/>
        <end position="256"/>
    </location>
</feature>
<proteinExistence type="predicted"/>
<comment type="caution">
    <text evidence="3">The sequence shown here is derived from an EMBL/GenBank/DDBJ whole genome shotgun (WGS) entry which is preliminary data.</text>
</comment>
<evidence type="ECO:0000256" key="2">
    <source>
        <dbReference type="SAM" id="SignalP"/>
    </source>
</evidence>
<feature type="signal peptide" evidence="2">
    <location>
        <begin position="1"/>
        <end position="21"/>
    </location>
</feature>
<keyword evidence="2" id="KW-0732">Signal</keyword>
<accession>A0A4R0R4G3</accession>
<dbReference type="AlphaFoldDB" id="A0A4R0R4G3"/>
<evidence type="ECO:0000313" key="4">
    <source>
        <dbReference type="Proteomes" id="UP000292702"/>
    </source>
</evidence>
<sequence length="256" mass="27805">MRFTTAIAFAAAAASATSSFAVPLEARRARGGSGLGNALEKANNAAGIANGLSGAAANVYSAAQTNQARDLAARRVTSTARPHIPQRPRDVDDFQTLVARRTKSGSLPILPKGHRSSLRARDVELELVSRQFDSGSHHTLSPPVPPKGPRGSHHSTRRRPRDVEHELVARRTKSGSLPVLPKGHRSSLRARDGDVDLEARQFESGSHHTLSAPVPPEGPRSSHHTTRPRPRDIEDVSDVESREYSDDLQARQFWLD</sequence>
<reference evidence="3 4" key="1">
    <citation type="submission" date="2018-11" db="EMBL/GenBank/DDBJ databases">
        <title>Genome assembly of Steccherinum ochraceum LE-BIN_3174, the white-rot fungus of the Steccherinaceae family (The Residual Polyporoid clade, Polyporales, Basidiomycota).</title>
        <authorList>
            <person name="Fedorova T.V."/>
            <person name="Glazunova O.A."/>
            <person name="Landesman E.O."/>
            <person name="Moiseenko K.V."/>
            <person name="Psurtseva N.V."/>
            <person name="Savinova O.S."/>
            <person name="Shakhova N.V."/>
            <person name="Tyazhelova T.V."/>
            <person name="Vasina D.V."/>
        </authorList>
    </citation>
    <scope>NUCLEOTIDE SEQUENCE [LARGE SCALE GENOMIC DNA]</scope>
    <source>
        <strain evidence="3 4">LE-BIN_3174</strain>
    </source>
</reference>
<protein>
    <submittedName>
        <fullName evidence="3">Uncharacterized protein</fullName>
    </submittedName>
</protein>